<dbReference type="AlphaFoldDB" id="A0A1L8TCY2"/>
<evidence type="ECO:0008006" key="3">
    <source>
        <dbReference type="Google" id="ProtNLM"/>
    </source>
</evidence>
<dbReference type="NCBIfam" id="TIGR01636">
    <property type="entry name" value="phage_rinA"/>
    <property type="match status" value="1"/>
</dbReference>
<keyword evidence="2" id="KW-1185">Reference proteome</keyword>
<dbReference type="Proteomes" id="UP000182077">
    <property type="component" value="Unassembled WGS sequence"/>
</dbReference>
<reference evidence="1 2" key="1">
    <citation type="submission" date="2014-12" db="EMBL/GenBank/DDBJ databases">
        <title>Draft genome sequences of 29 type strains of Enterococci.</title>
        <authorList>
            <person name="Zhong Z."/>
            <person name="Sun Z."/>
            <person name="Liu W."/>
            <person name="Zhang W."/>
            <person name="Zhang H."/>
        </authorList>
    </citation>
    <scope>NUCLEOTIDE SEQUENCE [LARGE SCALE GENOMIC DNA]</scope>
    <source>
        <strain evidence="1 2">DSM 17122</strain>
    </source>
</reference>
<comment type="caution">
    <text evidence="1">The sequence shown here is derived from an EMBL/GenBank/DDBJ whole genome shotgun (WGS) entry which is preliminary data.</text>
</comment>
<dbReference type="RefSeq" id="WP_071858746.1">
    <property type="nucleotide sequence ID" value="NZ_JBHSHK010000002.1"/>
</dbReference>
<accession>A0A1L8TCY2</accession>
<evidence type="ECO:0000313" key="1">
    <source>
        <dbReference type="EMBL" id="OJG42189.1"/>
    </source>
</evidence>
<gene>
    <name evidence="1" type="ORF">RV04_GL000796</name>
</gene>
<organism evidence="1 2">
    <name type="scientific">Enterococcus hermanniensis</name>
    <dbReference type="NCBI Taxonomy" id="249189"/>
    <lineage>
        <taxon>Bacteria</taxon>
        <taxon>Bacillati</taxon>
        <taxon>Bacillota</taxon>
        <taxon>Bacilli</taxon>
        <taxon>Lactobacillales</taxon>
        <taxon>Enterococcaceae</taxon>
        <taxon>Enterococcus</taxon>
    </lineage>
</organism>
<dbReference type="InterPro" id="IPR006523">
    <property type="entry name" value="RinA"/>
</dbReference>
<dbReference type="EMBL" id="JXKQ01000019">
    <property type="protein sequence ID" value="OJG42189.1"/>
    <property type="molecule type" value="Genomic_DNA"/>
</dbReference>
<protein>
    <recommendedName>
        <fullName evidence="3">RinA family phage transcriptional regulator</fullName>
    </recommendedName>
</protein>
<dbReference type="OrthoDB" id="2156872at2"/>
<name>A0A1L8TCY2_9ENTE</name>
<proteinExistence type="predicted"/>
<sequence length="137" mass="16299">MGRNDYLINELDRKFANYYNYNKEIAIRKEELKMREADENIGGGKSNIRSNPVELQVIKELSDPYIVNRQLWKKGIKETLEEQDEEVKVLMELKYWGTDSWMDWASFGKKHGYSKPTIYRIRQKVLFGFARKIGEIN</sequence>
<evidence type="ECO:0000313" key="2">
    <source>
        <dbReference type="Proteomes" id="UP000182077"/>
    </source>
</evidence>